<sequence>MTSCWRGGAGIRIAPLQDAVDLGDVCGGDVARLARWQQYRVALNRIEQQVGFQVTVEWSVAPS</sequence>
<reference evidence="1 2" key="1">
    <citation type="submission" date="2019-09" db="EMBL/GenBank/DDBJ databases">
        <authorList>
            <person name="Chandra G."/>
            <person name="Truman W A."/>
        </authorList>
    </citation>
    <scope>NUCLEOTIDE SEQUENCE [LARGE SCALE GENOMIC DNA]</scope>
    <source>
        <strain evidence="1">PS870</strain>
    </source>
</reference>
<protein>
    <recommendedName>
        <fullName evidence="3">Phage tail protein</fullName>
    </recommendedName>
</protein>
<dbReference type="RefSeq" id="WP_154912087.1">
    <property type="nucleotide sequence ID" value="NZ_CABVIK010000005.1"/>
</dbReference>
<accession>A0A5E7IT83</accession>
<evidence type="ECO:0000313" key="1">
    <source>
        <dbReference type="EMBL" id="VVO80209.1"/>
    </source>
</evidence>
<dbReference type="AlphaFoldDB" id="A0A5E7IT83"/>
<evidence type="ECO:0000313" key="2">
    <source>
        <dbReference type="Proteomes" id="UP000349468"/>
    </source>
</evidence>
<organism evidence="1 2">
    <name type="scientific">Pseudomonas fluorescens</name>
    <dbReference type="NCBI Taxonomy" id="294"/>
    <lineage>
        <taxon>Bacteria</taxon>
        <taxon>Pseudomonadati</taxon>
        <taxon>Pseudomonadota</taxon>
        <taxon>Gammaproteobacteria</taxon>
        <taxon>Pseudomonadales</taxon>
        <taxon>Pseudomonadaceae</taxon>
        <taxon>Pseudomonas</taxon>
    </lineage>
</organism>
<dbReference type="Pfam" id="PF02413">
    <property type="entry name" value="Caudo_TAP"/>
    <property type="match status" value="1"/>
</dbReference>
<dbReference type="InterPro" id="IPR003458">
    <property type="entry name" value="Phage_T4_Gp38_tail_assem"/>
</dbReference>
<gene>
    <name evidence="1" type="ORF">PS870_01754</name>
</gene>
<proteinExistence type="predicted"/>
<name>A0A5E7IT83_PSEFL</name>
<dbReference type="EMBL" id="CABVIK010000005">
    <property type="protein sequence ID" value="VVO80209.1"/>
    <property type="molecule type" value="Genomic_DNA"/>
</dbReference>
<dbReference type="Proteomes" id="UP000349468">
    <property type="component" value="Unassembled WGS sequence"/>
</dbReference>
<evidence type="ECO:0008006" key="3">
    <source>
        <dbReference type="Google" id="ProtNLM"/>
    </source>
</evidence>